<accession>A0A7Y4LI10</accession>
<keyword evidence="9" id="KW-1185">Reference proteome</keyword>
<evidence type="ECO:0000256" key="7">
    <source>
        <dbReference type="SAM" id="Phobius"/>
    </source>
</evidence>
<dbReference type="EMBL" id="CP021417">
    <property type="protein sequence ID" value="ARU45590.1"/>
    <property type="molecule type" value="Genomic_DNA"/>
</dbReference>
<dbReference type="Gene3D" id="1.10.3470.10">
    <property type="entry name" value="ABC transporter involved in vitamin B12 uptake, BtuC"/>
    <property type="match status" value="1"/>
</dbReference>
<reference evidence="8 9" key="1">
    <citation type="journal article" date="2014" name="BMC Vet. Res.">
        <title>First report of Corynebacterium pseudotuberculosis from caseous lymphadenitis lesions in Black Alentejano pig (Sus scrofa domesticus).</title>
        <authorList>
            <person name="Oliveira M."/>
            <person name="Barroco C."/>
            <person name="Mottola C."/>
            <person name="Santos R."/>
            <person name="Lemsaddek A."/>
            <person name="Tavares L."/>
            <person name="Semedo-Lemsaddek T."/>
        </authorList>
    </citation>
    <scope>NUCLEOTIDE SEQUENCE [LARGE SCALE GENOMIC DNA]</scope>
    <source>
        <strain evidence="8 9">PO100/5</strain>
    </source>
</reference>
<dbReference type="RefSeq" id="WP_087453444.1">
    <property type="nucleotide sequence ID" value="NZ_CP021417.2"/>
</dbReference>
<dbReference type="KEGG" id="csil:CBE74_02705"/>
<organism evidence="8 9">
    <name type="scientific">Corynebacterium silvaticum</name>
    <dbReference type="NCBI Taxonomy" id="2320431"/>
    <lineage>
        <taxon>Bacteria</taxon>
        <taxon>Bacillati</taxon>
        <taxon>Actinomycetota</taxon>
        <taxon>Actinomycetes</taxon>
        <taxon>Mycobacteriales</taxon>
        <taxon>Corynebacteriaceae</taxon>
        <taxon>Corynebacterium</taxon>
    </lineage>
</organism>
<reference evidence="8 9" key="3">
    <citation type="journal article" date="2020" name="Int. J. Syst. Evol. Microbiol.">
        <title>Corynebacterium silvaticum sp. nov., a unique group of NTTB corynebacteria in wild boar and roe deer.</title>
        <authorList>
            <person name="Dangel A."/>
            <person name="Berger A."/>
            <person name="Rau J."/>
            <person name="Eisenberg T."/>
            <person name="Kampfer P."/>
            <person name="Margos G."/>
            <person name="Contzen M."/>
            <person name="Busse H.J."/>
            <person name="Konrad R."/>
            <person name="Peters M."/>
            <person name="Sting R."/>
            <person name="Sing A."/>
        </authorList>
    </citation>
    <scope>NUCLEOTIDE SEQUENCE [LARGE SCALE GENOMIC DNA]</scope>
    <source>
        <strain evidence="8 9">PO100/5</strain>
    </source>
</reference>
<feature type="transmembrane region" description="Helical" evidence="7">
    <location>
        <begin position="127"/>
        <end position="147"/>
    </location>
</feature>
<keyword evidence="5 7" id="KW-0472">Membrane</keyword>
<keyword evidence="4 7" id="KW-1133">Transmembrane helix</keyword>
<dbReference type="PANTHER" id="PTHR30477:SF0">
    <property type="entry name" value="METAL TRANSPORT SYSTEM MEMBRANE PROTEIN TM_0125-RELATED"/>
    <property type="match status" value="1"/>
</dbReference>
<comment type="subcellular location">
    <subcellularLocation>
        <location evidence="6">Cell membrane</location>
        <topology evidence="6">Multi-pass membrane protein</topology>
    </subcellularLocation>
    <subcellularLocation>
        <location evidence="1">Membrane</location>
        <topology evidence="1">Multi-pass membrane protein</topology>
    </subcellularLocation>
</comment>
<evidence type="ECO:0000256" key="3">
    <source>
        <dbReference type="ARBA" id="ARBA00022692"/>
    </source>
</evidence>
<evidence type="ECO:0000256" key="2">
    <source>
        <dbReference type="ARBA" id="ARBA00008034"/>
    </source>
</evidence>
<dbReference type="Proteomes" id="UP000195652">
    <property type="component" value="Chromosome"/>
</dbReference>
<feature type="transmembrane region" description="Helical" evidence="7">
    <location>
        <begin position="89"/>
        <end position="107"/>
    </location>
</feature>
<dbReference type="InterPro" id="IPR037294">
    <property type="entry name" value="ABC_BtuC-like"/>
</dbReference>
<evidence type="ECO:0000313" key="8">
    <source>
        <dbReference type="EMBL" id="ARU45590.1"/>
    </source>
</evidence>
<dbReference type="PANTHER" id="PTHR30477">
    <property type="entry name" value="ABC-TRANSPORTER METAL-BINDING PROTEIN"/>
    <property type="match status" value="1"/>
</dbReference>
<dbReference type="GeneID" id="75007191"/>
<proteinExistence type="inferred from homology"/>
<dbReference type="InterPro" id="IPR001626">
    <property type="entry name" value="ABC_TroCD"/>
</dbReference>
<reference evidence="8 9" key="2">
    <citation type="journal article" date="2020" name="Antonie Van Leeuwenhoek">
        <title>Phylogenomic characterisation of a novel corynebacterial species pathogenic to animals.</title>
        <authorList>
            <person name="Moller J."/>
            <person name="Musella L."/>
            <person name="Melnikov V."/>
            <person name="Geissdorfer W."/>
            <person name="Burkovski A."/>
            <person name="Sangal V."/>
        </authorList>
    </citation>
    <scope>NUCLEOTIDE SEQUENCE [LARGE SCALE GENOMIC DNA]</scope>
    <source>
        <strain evidence="8 9">PO100/5</strain>
    </source>
</reference>
<keyword evidence="6" id="KW-0813">Transport</keyword>
<dbReference type="Pfam" id="PF00950">
    <property type="entry name" value="ABC-3"/>
    <property type="match status" value="1"/>
</dbReference>
<feature type="transmembrane region" description="Helical" evidence="7">
    <location>
        <begin position="33"/>
        <end position="53"/>
    </location>
</feature>
<dbReference type="SUPFAM" id="SSF81345">
    <property type="entry name" value="ABC transporter involved in vitamin B12 uptake, BtuC"/>
    <property type="match status" value="1"/>
</dbReference>
<protein>
    <submittedName>
        <fullName evidence="8">Metal ABC transporter permease</fullName>
    </submittedName>
</protein>
<gene>
    <name evidence="8" type="ORF">CBE74_02705</name>
</gene>
<feature type="transmembrane region" description="Helical" evidence="7">
    <location>
        <begin position="6"/>
        <end position="26"/>
    </location>
</feature>
<feature type="transmembrane region" description="Helical" evidence="7">
    <location>
        <begin position="59"/>
        <end position="77"/>
    </location>
</feature>
<evidence type="ECO:0000313" key="9">
    <source>
        <dbReference type="Proteomes" id="UP000195652"/>
    </source>
</evidence>
<evidence type="ECO:0000256" key="5">
    <source>
        <dbReference type="ARBA" id="ARBA00023136"/>
    </source>
</evidence>
<reference evidence="8 9" key="4">
    <citation type="journal article" date="2020" name="PLoS ONE">
        <title>Taxonomic classification of strain PO100/5 shows a broader geographic distribution and genetic markers of the recently described Corynebacterium silvaticum.</title>
        <authorList>
            <person name="Viana M.V.C."/>
            <person name="Profeta R."/>
            <person name="da Silva A.L."/>
            <person name="Hurtado R."/>
            <person name="Cerqueira J.C."/>
            <person name="Ribeiro B.F.S."/>
            <person name="Almeida M.O."/>
            <person name="Morais-Rodrigues F."/>
            <person name="Soares S.C."/>
            <person name="Oliveira M."/>
            <person name="Tavares L."/>
            <person name="Figueiredo H."/>
            <person name="Wattam A.R."/>
            <person name="Barh D."/>
            <person name="Ghosh P."/>
            <person name="Silva A."/>
            <person name="Azevedo V."/>
        </authorList>
    </citation>
    <scope>NUCLEOTIDE SEQUENCE [LARGE SCALE GENOMIC DNA]</scope>
    <source>
        <strain evidence="8 9">PO100/5</strain>
    </source>
</reference>
<keyword evidence="3 6" id="KW-0812">Transmembrane</keyword>
<evidence type="ECO:0000256" key="4">
    <source>
        <dbReference type="ARBA" id="ARBA00022989"/>
    </source>
</evidence>
<evidence type="ECO:0000256" key="6">
    <source>
        <dbReference type="RuleBase" id="RU003943"/>
    </source>
</evidence>
<feature type="transmembrane region" description="Helical" evidence="7">
    <location>
        <begin position="217"/>
        <end position="238"/>
    </location>
</feature>
<sequence>MLIDVLTLPILELIIVGALCGLVGVFTVLKQRVFFTESVTHATFPGAILGVVILGRDGLYLGALIMCILMAVAMRWLTRIHGQSSQASAGIILTVSFALGYFLNKWFAPLPIRIEGFLAGSVLTVRVFDVVVAGVVLVVSVGIVNSFQKHLVYYSFDEMGFRAAGGNVKLAESLILAMIVATVVCVIPAIGTILSIALIAAPTAGLHFLVSSPTKLLWLAPMVGVSIGLVGLGIAVAFNLSAGGTIAVVAGVFYGVCMSLSSLKSPRTT</sequence>
<evidence type="ECO:0000256" key="1">
    <source>
        <dbReference type="ARBA" id="ARBA00004141"/>
    </source>
</evidence>
<dbReference type="AlphaFoldDB" id="A0A7Y4LI10"/>
<dbReference type="GO" id="GO:0055085">
    <property type="term" value="P:transmembrane transport"/>
    <property type="evidence" value="ECO:0007669"/>
    <property type="project" value="InterPro"/>
</dbReference>
<feature type="transmembrane region" description="Helical" evidence="7">
    <location>
        <begin position="244"/>
        <end position="263"/>
    </location>
</feature>
<comment type="similarity">
    <text evidence="2 6">Belongs to the ABC-3 integral membrane protein family.</text>
</comment>
<dbReference type="GO" id="GO:0043190">
    <property type="term" value="C:ATP-binding cassette (ABC) transporter complex"/>
    <property type="evidence" value="ECO:0007669"/>
    <property type="project" value="InterPro"/>
</dbReference>
<name>A0A7Y4LI10_9CORY</name>